<dbReference type="EMBL" id="JAGTJR010000003">
    <property type="protein sequence ID" value="KAH7062525.1"/>
    <property type="molecule type" value="Genomic_DNA"/>
</dbReference>
<feature type="domain" description="AttH" evidence="2">
    <location>
        <begin position="79"/>
        <end position="211"/>
    </location>
</feature>
<keyword evidence="4" id="KW-1185">Reference proteome</keyword>
<dbReference type="SUPFAM" id="SSF159245">
    <property type="entry name" value="AttH-like"/>
    <property type="match status" value="1"/>
</dbReference>
<feature type="chain" id="PRO_5047009329" description="AttH domain-containing protein" evidence="1">
    <location>
        <begin position="18"/>
        <end position="336"/>
    </location>
</feature>
<dbReference type="PANTHER" id="PTHR40617">
    <property type="entry name" value="TERPENE CYCLASE ASQC"/>
    <property type="match status" value="1"/>
</dbReference>
<evidence type="ECO:0000256" key="1">
    <source>
        <dbReference type="SAM" id="SignalP"/>
    </source>
</evidence>
<dbReference type="Pfam" id="PF17186">
    <property type="entry name" value="Lipocalin_9"/>
    <property type="match status" value="1"/>
</dbReference>
<gene>
    <name evidence="3" type="ORF">B0J12DRAFT_763865</name>
</gene>
<sequence length="336" mass="37171">MKSQVILPIALYSLAVAALQYTFNPDNAASFRTPGVPTLYDLTESQFETALSSSYYVGSFVSTLDENQFFIVSSLIILPQQTQIRHSVLDITNTSRYLKNSELVATPQASNSTRGPLDYTFANYSFRAPTEDAISHMATWATAEGYSFNISWDATFTAMHNLGSGTFNFGAGNTSQWSLSACRTAGTLTIDGRDYTIDPDNSLTWYDRQWGYGGPTNFTWFGLRFPESNISLSVWAIDYKTEATADEWRFATARTAHGDLIVPFTFKPGAGVWTSETTNFTYPSTWELEFRDGEKLVITAVRPDQELGTAFSGFVNVEGTFLGSRGESGVVDVIFT</sequence>
<reference evidence="3 4" key="1">
    <citation type="journal article" date="2021" name="Nat. Commun.">
        <title>Genetic determinants of endophytism in the Arabidopsis root mycobiome.</title>
        <authorList>
            <person name="Mesny F."/>
            <person name="Miyauchi S."/>
            <person name="Thiergart T."/>
            <person name="Pickel B."/>
            <person name="Atanasova L."/>
            <person name="Karlsson M."/>
            <person name="Huettel B."/>
            <person name="Barry K.W."/>
            <person name="Haridas S."/>
            <person name="Chen C."/>
            <person name="Bauer D."/>
            <person name="Andreopoulos W."/>
            <person name="Pangilinan J."/>
            <person name="LaButti K."/>
            <person name="Riley R."/>
            <person name="Lipzen A."/>
            <person name="Clum A."/>
            <person name="Drula E."/>
            <person name="Henrissat B."/>
            <person name="Kohler A."/>
            <person name="Grigoriev I.V."/>
            <person name="Martin F.M."/>
            <person name="Hacquard S."/>
        </authorList>
    </citation>
    <scope>NUCLEOTIDE SEQUENCE [LARGE SCALE GENOMIC DNA]</scope>
    <source>
        <strain evidence="3 4">MPI-SDFR-AT-0080</strain>
    </source>
</reference>
<dbReference type="Pfam" id="PF07143">
    <property type="entry name" value="CrtC"/>
    <property type="match status" value="1"/>
</dbReference>
<accession>A0ABQ8GRI3</accession>
<proteinExistence type="predicted"/>
<evidence type="ECO:0000259" key="2">
    <source>
        <dbReference type="Pfam" id="PF07143"/>
    </source>
</evidence>
<name>A0ABQ8GRI3_9PEZI</name>
<dbReference type="InterPro" id="IPR053112">
    <property type="entry name" value="Fungal_Dehydratase/Hydratase"/>
</dbReference>
<dbReference type="InterPro" id="IPR023374">
    <property type="entry name" value="AttH-like_dom_sf"/>
</dbReference>
<dbReference type="PANTHER" id="PTHR40617:SF1">
    <property type="entry name" value="ATTH DOMAIN-CONTAINING PROTEIN-RELATED"/>
    <property type="match status" value="1"/>
</dbReference>
<evidence type="ECO:0000313" key="4">
    <source>
        <dbReference type="Proteomes" id="UP000774617"/>
    </source>
</evidence>
<dbReference type="InterPro" id="IPR010791">
    <property type="entry name" value="AttH_dom"/>
</dbReference>
<protein>
    <recommendedName>
        <fullName evidence="2">AttH domain-containing protein</fullName>
    </recommendedName>
</protein>
<feature type="signal peptide" evidence="1">
    <location>
        <begin position="1"/>
        <end position="17"/>
    </location>
</feature>
<keyword evidence="1" id="KW-0732">Signal</keyword>
<dbReference type="Gene3D" id="2.40.370.10">
    <property type="entry name" value="AttH-like domain"/>
    <property type="match status" value="2"/>
</dbReference>
<comment type="caution">
    <text evidence="3">The sequence shown here is derived from an EMBL/GenBank/DDBJ whole genome shotgun (WGS) entry which is preliminary data.</text>
</comment>
<evidence type="ECO:0000313" key="3">
    <source>
        <dbReference type="EMBL" id="KAH7062525.1"/>
    </source>
</evidence>
<dbReference type="Proteomes" id="UP000774617">
    <property type="component" value="Unassembled WGS sequence"/>
</dbReference>
<organism evidence="3 4">
    <name type="scientific">Macrophomina phaseolina</name>
    <dbReference type="NCBI Taxonomy" id="35725"/>
    <lineage>
        <taxon>Eukaryota</taxon>
        <taxon>Fungi</taxon>
        <taxon>Dikarya</taxon>
        <taxon>Ascomycota</taxon>
        <taxon>Pezizomycotina</taxon>
        <taxon>Dothideomycetes</taxon>
        <taxon>Dothideomycetes incertae sedis</taxon>
        <taxon>Botryosphaeriales</taxon>
        <taxon>Botryosphaeriaceae</taxon>
        <taxon>Macrophomina</taxon>
    </lineage>
</organism>